<organism evidence="4 5">
    <name type="scientific">Phytobacter diazotrophicus</name>
    <dbReference type="NCBI Taxonomy" id="395631"/>
    <lineage>
        <taxon>Bacteria</taxon>
        <taxon>Pseudomonadati</taxon>
        <taxon>Pseudomonadota</taxon>
        <taxon>Gammaproteobacteria</taxon>
        <taxon>Enterobacterales</taxon>
        <taxon>Enterobacteriaceae</taxon>
        <taxon>Phytobacter</taxon>
    </lineage>
</organism>
<dbReference type="Pfam" id="PF08242">
    <property type="entry name" value="Methyltransf_12"/>
    <property type="match status" value="1"/>
</dbReference>
<dbReference type="EMBL" id="AP025334">
    <property type="protein sequence ID" value="BDD50218.1"/>
    <property type="molecule type" value="Genomic_DNA"/>
</dbReference>
<dbReference type="PANTHER" id="PTHR43179">
    <property type="entry name" value="RHAMNOSYLTRANSFERASE WBBL"/>
    <property type="match status" value="1"/>
</dbReference>
<dbReference type="SUPFAM" id="SSF53448">
    <property type="entry name" value="Nucleotide-diphospho-sugar transferases"/>
    <property type="match status" value="2"/>
</dbReference>
<keyword evidence="5" id="KW-1185">Reference proteome</keyword>
<dbReference type="PANTHER" id="PTHR43179:SF7">
    <property type="entry name" value="RHAMNOSYLTRANSFERASE WBBL"/>
    <property type="match status" value="1"/>
</dbReference>
<dbReference type="SUPFAM" id="SSF53335">
    <property type="entry name" value="S-adenosyl-L-methionine-dependent methyltransferases"/>
    <property type="match status" value="1"/>
</dbReference>
<dbReference type="CDD" id="cd04186">
    <property type="entry name" value="GT_2_like_c"/>
    <property type="match status" value="1"/>
</dbReference>
<feature type="coiled-coil region" evidence="1">
    <location>
        <begin position="725"/>
        <end position="888"/>
    </location>
</feature>
<dbReference type="Gene3D" id="3.40.50.150">
    <property type="entry name" value="Vaccinia Virus protein VP39"/>
    <property type="match status" value="1"/>
</dbReference>
<keyword evidence="1" id="KW-0175">Coiled coil</keyword>
<dbReference type="SUPFAM" id="SSF57997">
    <property type="entry name" value="Tropomyosin"/>
    <property type="match status" value="1"/>
</dbReference>
<proteinExistence type="predicted"/>
<feature type="domain" description="Glycosyltransferase 2-like" evidence="2">
    <location>
        <begin position="1305"/>
        <end position="1483"/>
    </location>
</feature>
<dbReference type="InterPro" id="IPR029044">
    <property type="entry name" value="Nucleotide-diphossugar_trans"/>
</dbReference>
<dbReference type="InterPro" id="IPR029063">
    <property type="entry name" value="SAM-dependent_MTases_sf"/>
</dbReference>
<dbReference type="InterPro" id="IPR013217">
    <property type="entry name" value="Methyltransf_12"/>
</dbReference>
<evidence type="ECO:0000313" key="5">
    <source>
        <dbReference type="Proteomes" id="UP001320460"/>
    </source>
</evidence>
<reference evidence="4 5" key="1">
    <citation type="submission" date="2021-12" db="EMBL/GenBank/DDBJ databases">
        <title>Complete genome sequence of Phytobacter diazotrophicus TA9734.</title>
        <authorList>
            <person name="Kubota H."/>
            <person name="Nakayama Y."/>
            <person name="Ariyoshi T."/>
        </authorList>
    </citation>
    <scope>NUCLEOTIDE SEQUENCE [LARGE SCALE GENOMIC DNA]</scope>
    <source>
        <strain evidence="4 5">TA9734</strain>
    </source>
</reference>
<evidence type="ECO:0000313" key="4">
    <source>
        <dbReference type="EMBL" id="BDD50218.1"/>
    </source>
</evidence>
<evidence type="ECO:0000259" key="2">
    <source>
        <dbReference type="Pfam" id="PF00535"/>
    </source>
</evidence>
<keyword evidence="4" id="KW-0808">Transferase</keyword>
<feature type="domain" description="Methyltransferase type 12" evidence="3">
    <location>
        <begin position="88"/>
        <end position="186"/>
    </location>
</feature>
<protein>
    <submittedName>
        <fullName evidence="4">Glycosyl transferase family 2</fullName>
    </submittedName>
</protein>
<sequence>MFQLESLGYFFDKSLNVWRREDYTNIGYNDGDEAEERLAGIIRDAEDISVFSDELRNKCIDWQTLYHLTSQRGNVLRPFAHLLQGDVLEIGAGCGAISRFLGENGGNILALEGSQRRASIAASRTRDLDNVQVVAERFDRFNPGRQFDAITLIGVLEYATMFGDGEHPEKDLLTQVRKLLKPGGFLFIAIENKLGLKYFAGAPEDHIRQSMYGIEGRYKAGEAKTWGYAELSNLLTETGYKHSDVLLPFPDYKLPMSIITPQGSDMADFDASALAVQSVFSDPQLPAHLTFSLQNSFPEIFKNKLGVSLANSFIFVASIDAQIPLDKTVLAYHYSTQRKKEYAKETLFRRTDNGEVDISYRFFSSENVAREENKYSQIRKNGDKYYRGTLLGQQFINTLCTDYWKLNDIVNLMKQWLAALDYFIKNEQESGVPLVLNADFSLPAYFIDAIPQNIILTDGQPVLFDIEWEGTERIELGHLLFRGIILVLNQARVRPLADNELITRKEFVHQVFASLGIVLADDDLQRYMRKEAQFQHQVTGRNFDDLLVWHEERPLAPVSIKRSRASIYFASGEEDFAEENTQFSVLNWGKNTIRWAIKGNNQQPVTKLRFDPVDGCHWFSMSGLAIKNADGETIWQLNSHKANGEYRDILKVQKGQPQDVYYSTSQDPQIVLQNIPALSEMYIEAEVELIKESALAEIFRANKAHNLMLEQKKLNDVSAKLHDTHIELTETTLRLEKTIERLEETARQRDITSEKLEETTQQLDETSGQLEKTRTQLENTKVQMDNVRVQLESTKVRLDNTTEELDDTAVQLENTTVHLDKTTAQLEKATVQLENSTVQLGETTVRLIDVHTELEDTEAQLDARNAQLENTKVQLSSANAQLAHVNAQLAGAMARINALESSSSWKVTAPLRAVGKIKHRSKALASVTRRLYRQHGLKKIVSRGMSTLRREGWKGVVARLRQQRMMQMLHAVAAAPVPVPAPFIAGNDENATSAVGSTAPMAVMLPTTITYNRSEGYHLRHGVSEYCYVTPAQPDNLSIIINNMAVKPLFSIVVPIYNTPLDLLHELIESIEAQWYPQWELILANDCSTDPQLYDVLSSITNPQIKVVHLETNSRISGATNFAIEHAAGDYIVFTDHDDLLTPDCLYEMALCINNDDPDFIYSDEDKLSEEGFYVQPHFKPDWSPDTMMSTMFTCHASCVKKTLLAKTGLLRSEFDGCQDWDFVLRVSEQTSKISHISKVLYHWRIIPQSTASDIAAKDYVMEASVNVRKDALARRGQQGVVEPVVGPAGYFRVNYFPIGNPLVSIIIPTRDNCNVLRRCVDSINNTTRYSQYEIIILDNGSVAADALEYFSSLESEEKIKVIRHDRPFNFSELNNVGVAESKGEILLFLNDDTEVLHADWLERLIGYAQLPHVGAVGAKLIYPETNLVQHAGVLNLAGGPMHALHNIDRTHPGYFMRNLLEYNWLAVTGACLMMERKKFDRIGQFDESFPIAYNDVDLCFRSVDAGYYNVMCPAVELYHYESVSRGLDHQDEEKVRRLMNELSRLNEKHPRYYQYDPFFNINLHPNGINFEVGC</sequence>
<evidence type="ECO:0000256" key="1">
    <source>
        <dbReference type="SAM" id="Coils"/>
    </source>
</evidence>
<name>A0ABN6LM35_9ENTR</name>
<dbReference type="CDD" id="cd04184">
    <property type="entry name" value="GT2_RfbC_Mx_like"/>
    <property type="match status" value="1"/>
</dbReference>
<dbReference type="GO" id="GO:0016740">
    <property type="term" value="F:transferase activity"/>
    <property type="evidence" value="ECO:0007669"/>
    <property type="project" value="UniProtKB-KW"/>
</dbReference>
<dbReference type="Gene3D" id="3.90.550.10">
    <property type="entry name" value="Spore Coat Polysaccharide Biosynthesis Protein SpsA, Chain A"/>
    <property type="match status" value="2"/>
</dbReference>
<gene>
    <name evidence="4" type="ORF">PDTA9734_17050</name>
</gene>
<feature type="domain" description="Glycosyltransferase 2-like" evidence="2">
    <location>
        <begin position="1051"/>
        <end position="1163"/>
    </location>
</feature>
<accession>A0ABN6LM35</accession>
<dbReference type="Pfam" id="PF00535">
    <property type="entry name" value="Glycos_transf_2"/>
    <property type="match status" value="2"/>
</dbReference>
<evidence type="ECO:0000259" key="3">
    <source>
        <dbReference type="Pfam" id="PF08242"/>
    </source>
</evidence>
<dbReference type="InterPro" id="IPR001173">
    <property type="entry name" value="Glyco_trans_2-like"/>
</dbReference>
<dbReference type="CDD" id="cd02440">
    <property type="entry name" value="AdoMet_MTases"/>
    <property type="match status" value="1"/>
</dbReference>
<dbReference type="RefSeq" id="WP_125124206.1">
    <property type="nucleotide sequence ID" value="NZ_AP025334.1"/>
</dbReference>
<dbReference type="Proteomes" id="UP001320460">
    <property type="component" value="Chromosome"/>
</dbReference>